<reference evidence="3 4" key="1">
    <citation type="submission" date="2023-03" db="EMBL/GenBank/DDBJ databases">
        <title>High-quality genome of Scylla paramamosain provides insights in environmental adaptation.</title>
        <authorList>
            <person name="Zhang L."/>
        </authorList>
    </citation>
    <scope>NUCLEOTIDE SEQUENCE [LARGE SCALE GENOMIC DNA]</scope>
    <source>
        <strain evidence="3">LZ_2023a</strain>
        <tissue evidence="3">Muscle</tissue>
    </source>
</reference>
<dbReference type="AlphaFoldDB" id="A0AAW0TWW1"/>
<evidence type="ECO:0000256" key="2">
    <source>
        <dbReference type="SAM" id="SignalP"/>
    </source>
</evidence>
<organism evidence="3 4">
    <name type="scientific">Scylla paramamosain</name>
    <name type="common">Mud crab</name>
    <dbReference type="NCBI Taxonomy" id="85552"/>
    <lineage>
        <taxon>Eukaryota</taxon>
        <taxon>Metazoa</taxon>
        <taxon>Ecdysozoa</taxon>
        <taxon>Arthropoda</taxon>
        <taxon>Crustacea</taxon>
        <taxon>Multicrustacea</taxon>
        <taxon>Malacostraca</taxon>
        <taxon>Eumalacostraca</taxon>
        <taxon>Eucarida</taxon>
        <taxon>Decapoda</taxon>
        <taxon>Pleocyemata</taxon>
        <taxon>Brachyura</taxon>
        <taxon>Eubrachyura</taxon>
        <taxon>Portunoidea</taxon>
        <taxon>Portunidae</taxon>
        <taxon>Portuninae</taxon>
        <taxon>Scylla</taxon>
    </lineage>
</organism>
<feature type="compositionally biased region" description="Low complexity" evidence="1">
    <location>
        <begin position="169"/>
        <end position="180"/>
    </location>
</feature>
<proteinExistence type="predicted"/>
<dbReference type="EMBL" id="JARAKH010000025">
    <property type="protein sequence ID" value="KAK8390677.1"/>
    <property type="molecule type" value="Genomic_DNA"/>
</dbReference>
<feature type="compositionally biased region" description="Gly residues" evidence="1">
    <location>
        <begin position="106"/>
        <end position="118"/>
    </location>
</feature>
<feature type="region of interest" description="Disordered" evidence="1">
    <location>
        <begin position="815"/>
        <end position="834"/>
    </location>
</feature>
<evidence type="ECO:0000256" key="1">
    <source>
        <dbReference type="SAM" id="MobiDB-lite"/>
    </source>
</evidence>
<evidence type="ECO:0000313" key="4">
    <source>
        <dbReference type="Proteomes" id="UP001487740"/>
    </source>
</evidence>
<keyword evidence="2" id="KW-0732">Signal</keyword>
<keyword evidence="4" id="KW-1185">Reference proteome</keyword>
<protein>
    <submittedName>
        <fullName evidence="3">Uncharacterized protein</fullName>
    </submittedName>
</protein>
<feature type="region of interest" description="Disordered" evidence="1">
    <location>
        <begin position="106"/>
        <end position="201"/>
    </location>
</feature>
<feature type="compositionally biased region" description="Low complexity" evidence="1">
    <location>
        <begin position="723"/>
        <end position="735"/>
    </location>
</feature>
<sequence>MWLLLVVAGVASVAGQLKPEDGVKARNALLLIYQKVDALCPCVTRDACPDYYGSSALDVKKYGNLPPCILFNRVRCCRDVSGALAGGNAGVADANGDNFEGGVFGGAGTLGGGQGDGGLPESEISEGSNSETAGSEGGNGSRSGTSAGTTTLGSGASEGEVSPGSVATGGSSLEAVLGSLESGGGSETEDRGPGGSFHFHPLIQLGYLPPSPDTITTTTNPPPLQHYSLPQRQQEHFFHVTPSSSQHVHVITPGKAHHRWETQPLRYGQKLPLLNRQGEVAPKQRGQQLFSVLLGQDSVPSITSQTSTLHPTSQDSAPPHTSQDPASTDGLATTQSHSTEGQNHLFKHRLSSPMFGTENQPSDSLGFPRSPASHSQDSPPHSTATMSDLVNHSTAVHHFQTSLPSSTLSSSHPEDSYTLILQVFPSSAHMDQLVSSSSPLSLIPGESPILTSVVPLSSAGDSTVPSVIESLVHLARLPLSNEAINRGDEFVADLPCVPMTQCYRHYGNRSLDDCAYGIQPECGEEEIRCLDQYVGAINVKCFKAMPLSEALPDEEQSTPISVPALTTTESEHLISVKSKVNMTSNSSASNTNSASLIQCASITSCKRPYGSLADVQRYGILDLCPKDQIRCLDKNKPLNMENYSADSEGQGIALQPPSKDDDALEQMAAEHLDPIYEGASEFHPQVSYANPLQQVLLPPLKEKHSQKSSHLPLGQGAIHASRHAQAPPYPQQHQQSKNPTQNPYISSHNTHKQPSTQQVQQNISPALQVKDRVTLPNPVQSPSLYTNTGAIHNPSRWQTHASSHTTSSAADYWSGYPSHSHRTPSRPQYLPQRRFSLPQYGRYSVPHRF</sequence>
<name>A0AAW0TWW1_SCYPA</name>
<feature type="region of interest" description="Disordered" evidence="1">
    <location>
        <begin position="718"/>
        <end position="761"/>
    </location>
</feature>
<feature type="signal peptide" evidence="2">
    <location>
        <begin position="1"/>
        <end position="15"/>
    </location>
</feature>
<feature type="compositionally biased region" description="Polar residues" evidence="1">
    <location>
        <begin position="777"/>
        <end position="798"/>
    </location>
</feature>
<accession>A0AAW0TWW1</accession>
<feature type="region of interest" description="Disordered" evidence="1">
    <location>
        <begin position="642"/>
        <end position="661"/>
    </location>
</feature>
<evidence type="ECO:0000313" key="3">
    <source>
        <dbReference type="EMBL" id="KAK8390677.1"/>
    </source>
</evidence>
<feature type="region of interest" description="Disordered" evidence="1">
    <location>
        <begin position="776"/>
        <end position="809"/>
    </location>
</feature>
<dbReference type="Proteomes" id="UP001487740">
    <property type="component" value="Unassembled WGS sequence"/>
</dbReference>
<feature type="chain" id="PRO_5043654131" evidence="2">
    <location>
        <begin position="16"/>
        <end position="849"/>
    </location>
</feature>
<feature type="compositionally biased region" description="Polar residues" evidence="1">
    <location>
        <begin position="372"/>
        <end position="386"/>
    </location>
</feature>
<comment type="caution">
    <text evidence="3">The sequence shown here is derived from an EMBL/GenBank/DDBJ whole genome shotgun (WGS) entry which is preliminary data.</text>
</comment>
<feature type="compositionally biased region" description="Low complexity" evidence="1">
    <location>
        <begin position="799"/>
        <end position="809"/>
    </location>
</feature>
<feature type="compositionally biased region" description="Polar residues" evidence="1">
    <location>
        <begin position="301"/>
        <end position="342"/>
    </location>
</feature>
<gene>
    <name evidence="3" type="ORF">O3P69_010407</name>
</gene>
<feature type="region of interest" description="Disordered" evidence="1">
    <location>
        <begin position="301"/>
        <end position="386"/>
    </location>
</feature>
<feature type="compositionally biased region" description="Low complexity" evidence="1">
    <location>
        <begin position="142"/>
        <end position="159"/>
    </location>
</feature>
<feature type="compositionally biased region" description="Polar residues" evidence="1">
    <location>
        <begin position="736"/>
        <end position="761"/>
    </location>
</feature>